<reference evidence="3 4" key="1">
    <citation type="submission" date="2024-07" db="EMBL/GenBank/DDBJ databases">
        <title>Uliginosibacterium paludis KCTC:42655.</title>
        <authorList>
            <person name="Kim M.K."/>
        </authorList>
    </citation>
    <scope>NUCLEOTIDE SEQUENCE [LARGE SCALE GENOMIC DNA]</scope>
    <source>
        <strain evidence="3 4">KCTC 42655</strain>
    </source>
</reference>
<proteinExistence type="predicted"/>
<evidence type="ECO:0000313" key="3">
    <source>
        <dbReference type="EMBL" id="MET1490568.1"/>
    </source>
</evidence>
<comment type="caution">
    <text evidence="3">The sequence shown here is derived from an EMBL/GenBank/DDBJ whole genome shotgun (WGS) entry which is preliminary data.</text>
</comment>
<evidence type="ECO:0000259" key="2">
    <source>
        <dbReference type="Pfam" id="PF14341"/>
    </source>
</evidence>
<protein>
    <submittedName>
        <fullName evidence="3">PilX N-terminal domain-containing pilus assembly protein</fullName>
    </submittedName>
</protein>
<keyword evidence="1" id="KW-0812">Transmembrane</keyword>
<gene>
    <name evidence="3" type="ORF">ABVT11_12095</name>
</gene>
<feature type="domain" description="Type 4 fimbrial biogenesis protein PilX N-terminal" evidence="2">
    <location>
        <begin position="9"/>
        <end position="59"/>
    </location>
</feature>
<sequence>MIRRKRNQQGAALIIALIMLIMVSLLGAAGYLMSTSESRASAGWSDRQRALFAAEGALKEAENAVKDGVAKQGDVRQAVIDKGTGYFVRHESTLPEMKTATDWTDGNAVTATDPHGGGVFYRVVFEGKAASADGTEEFKATGGVNQAAKKSRFTLYAKAGGIKEGTFVVLSTSKEFD</sequence>
<dbReference type="InterPro" id="IPR025746">
    <property type="entry name" value="PilX_N_dom"/>
</dbReference>
<organism evidence="3 4">
    <name type="scientific">Uliginosibacterium paludis</name>
    <dbReference type="NCBI Taxonomy" id="1615952"/>
    <lineage>
        <taxon>Bacteria</taxon>
        <taxon>Pseudomonadati</taxon>
        <taxon>Pseudomonadota</taxon>
        <taxon>Betaproteobacteria</taxon>
        <taxon>Rhodocyclales</taxon>
        <taxon>Zoogloeaceae</taxon>
        <taxon>Uliginosibacterium</taxon>
    </lineage>
</organism>
<evidence type="ECO:0000256" key="1">
    <source>
        <dbReference type="SAM" id="Phobius"/>
    </source>
</evidence>
<dbReference type="Pfam" id="PF14341">
    <property type="entry name" value="PilX_N"/>
    <property type="match status" value="1"/>
</dbReference>
<dbReference type="EMBL" id="JBEWLZ010000006">
    <property type="protein sequence ID" value="MET1490568.1"/>
    <property type="molecule type" value="Genomic_DNA"/>
</dbReference>
<keyword evidence="1" id="KW-1133">Transmembrane helix</keyword>
<name>A0ABV2CRY7_9RHOO</name>
<accession>A0ABV2CRY7</accession>
<feature type="transmembrane region" description="Helical" evidence="1">
    <location>
        <begin position="12"/>
        <end position="33"/>
    </location>
</feature>
<evidence type="ECO:0000313" key="4">
    <source>
        <dbReference type="Proteomes" id="UP001548590"/>
    </source>
</evidence>
<dbReference type="Proteomes" id="UP001548590">
    <property type="component" value="Unassembled WGS sequence"/>
</dbReference>
<dbReference type="RefSeq" id="WP_345927745.1">
    <property type="nucleotide sequence ID" value="NZ_JBDIVF010000004.1"/>
</dbReference>
<keyword evidence="1" id="KW-0472">Membrane</keyword>
<keyword evidence="4" id="KW-1185">Reference proteome</keyword>